<name>A0A817PW28_9BILA</name>
<dbReference type="Proteomes" id="UP000663833">
    <property type="component" value="Unassembled WGS sequence"/>
</dbReference>
<evidence type="ECO:0000313" key="1">
    <source>
        <dbReference type="EMBL" id="CAF3177029.1"/>
    </source>
</evidence>
<dbReference type="AlphaFoldDB" id="A0A817PW28"/>
<proteinExistence type="predicted"/>
<gene>
    <name evidence="1" type="ORF">LUA448_LOCUS741</name>
</gene>
<accession>A0A817PW28</accession>
<reference evidence="1" key="1">
    <citation type="submission" date="2021-02" db="EMBL/GenBank/DDBJ databases">
        <authorList>
            <person name="Nowell W R."/>
        </authorList>
    </citation>
    <scope>NUCLEOTIDE SEQUENCE</scope>
</reference>
<evidence type="ECO:0000313" key="2">
    <source>
        <dbReference type="Proteomes" id="UP000663833"/>
    </source>
</evidence>
<organism evidence="1 2">
    <name type="scientific">Rotaria socialis</name>
    <dbReference type="NCBI Taxonomy" id="392032"/>
    <lineage>
        <taxon>Eukaryota</taxon>
        <taxon>Metazoa</taxon>
        <taxon>Spiralia</taxon>
        <taxon>Gnathifera</taxon>
        <taxon>Rotifera</taxon>
        <taxon>Eurotatoria</taxon>
        <taxon>Bdelloidea</taxon>
        <taxon>Philodinida</taxon>
        <taxon>Philodinidae</taxon>
        <taxon>Rotaria</taxon>
    </lineage>
</organism>
<dbReference type="EMBL" id="CAJNYD010000015">
    <property type="protein sequence ID" value="CAF3177029.1"/>
    <property type="molecule type" value="Genomic_DNA"/>
</dbReference>
<protein>
    <submittedName>
        <fullName evidence="1">Uncharacterized protein</fullName>
    </submittedName>
</protein>
<comment type="caution">
    <text evidence="1">The sequence shown here is derived from an EMBL/GenBank/DDBJ whole genome shotgun (WGS) entry which is preliminary data.</text>
</comment>
<sequence>MSSDRGTILIFGVRVRCGGIELRINDEGNNLLISSDPLNDFCPNELFMSPTRGNDCVLVNRGDCTERIGVDFMSMNGKTVIILL</sequence>